<feature type="region of interest" description="Disordered" evidence="1">
    <location>
        <begin position="461"/>
        <end position="485"/>
    </location>
</feature>
<dbReference type="Proteomes" id="UP001201812">
    <property type="component" value="Unassembled WGS sequence"/>
</dbReference>
<sequence>MARRLASIPEERLTDLGPGLASCQPDIAQLIIRQVPQHPAAFAFLHPQQEGCPEPMRGTRPWLRRPRVPHRGESLLGFSWVDCINCTHFTARLMVTLDYWQRTGLYPRCRQHRERDHPWRSAARHKAAAATHLAYDIGVTIGTVSRAYALVHERGLVAGEVGRGTYVLERSNGKQIEQVDPITQALAGTRGLNTPDARIRFDTTAAPDIGQGEIIGKLFADISSEHQSEISSYSRNFPTSWFEAGQIWLARHGWKPDIETVVPTLGAHAGAIAVISAVTSPGDKIVFENLTYTQISRATRLLGRRSILVDSDEHGMIPDDFERLCQQQHPRLAFLMPTAHNPTLVTMPESRRRAIAAIARRHSVWLIEDDLYGGMTGDQNPLMAAIAPERTFVVSSLAKSVTAGVRGGWVACPPHFAQRIKVTHKMTTGGLPFILAETCARLVLGGTHWIFAANRSRKSGRVSKLHRRRSQDSSSTPTRICRSCG</sequence>
<dbReference type="InterPro" id="IPR051446">
    <property type="entry name" value="HTH_trans_reg/aminotransferase"/>
</dbReference>
<dbReference type="InterPro" id="IPR004839">
    <property type="entry name" value="Aminotransferase_I/II_large"/>
</dbReference>
<dbReference type="CDD" id="cd00609">
    <property type="entry name" value="AAT_like"/>
    <property type="match status" value="1"/>
</dbReference>
<gene>
    <name evidence="3" type="ORF">DdX_22184</name>
</gene>
<dbReference type="EMBL" id="JAKKPZ010001030">
    <property type="protein sequence ID" value="KAI1690973.1"/>
    <property type="molecule type" value="Genomic_DNA"/>
</dbReference>
<keyword evidence="3" id="KW-0808">Transferase</keyword>
<feature type="domain" description="Aminotransferase class I/classII large" evidence="2">
    <location>
        <begin position="259"/>
        <end position="422"/>
    </location>
</feature>
<dbReference type="PANTHER" id="PTHR46577:SF1">
    <property type="entry name" value="HTH-TYPE TRANSCRIPTIONAL REGULATORY PROTEIN GABR"/>
    <property type="match status" value="1"/>
</dbReference>
<protein>
    <submittedName>
        <fullName evidence="3">Aminotransferase class I and II domain-containing protein</fullName>
    </submittedName>
</protein>
<evidence type="ECO:0000259" key="2">
    <source>
        <dbReference type="Pfam" id="PF00155"/>
    </source>
</evidence>
<reference evidence="3" key="1">
    <citation type="submission" date="2022-01" db="EMBL/GenBank/DDBJ databases">
        <title>Genome Sequence Resource for Two Populations of Ditylenchus destructor, the Migratory Endoparasitic Phytonematode.</title>
        <authorList>
            <person name="Zhang H."/>
            <person name="Lin R."/>
            <person name="Xie B."/>
        </authorList>
    </citation>
    <scope>NUCLEOTIDE SEQUENCE</scope>
    <source>
        <strain evidence="3">BazhouSP</strain>
    </source>
</reference>
<comment type="caution">
    <text evidence="3">The sequence shown here is derived from an EMBL/GenBank/DDBJ whole genome shotgun (WGS) entry which is preliminary data.</text>
</comment>
<keyword evidence="3" id="KW-0032">Aminotransferase</keyword>
<dbReference type="InterPro" id="IPR015421">
    <property type="entry name" value="PyrdxlP-dep_Trfase_major"/>
</dbReference>
<dbReference type="GO" id="GO:0008483">
    <property type="term" value="F:transaminase activity"/>
    <property type="evidence" value="ECO:0007669"/>
    <property type="project" value="UniProtKB-KW"/>
</dbReference>
<dbReference type="PANTHER" id="PTHR46577">
    <property type="entry name" value="HTH-TYPE TRANSCRIPTIONAL REGULATORY PROTEIN GABR"/>
    <property type="match status" value="1"/>
</dbReference>
<dbReference type="SUPFAM" id="SSF53383">
    <property type="entry name" value="PLP-dependent transferases"/>
    <property type="match status" value="1"/>
</dbReference>
<organism evidence="3 4">
    <name type="scientific">Ditylenchus destructor</name>
    <dbReference type="NCBI Taxonomy" id="166010"/>
    <lineage>
        <taxon>Eukaryota</taxon>
        <taxon>Metazoa</taxon>
        <taxon>Ecdysozoa</taxon>
        <taxon>Nematoda</taxon>
        <taxon>Chromadorea</taxon>
        <taxon>Rhabditida</taxon>
        <taxon>Tylenchina</taxon>
        <taxon>Tylenchomorpha</taxon>
        <taxon>Sphaerularioidea</taxon>
        <taxon>Anguinidae</taxon>
        <taxon>Anguininae</taxon>
        <taxon>Ditylenchus</taxon>
    </lineage>
</organism>
<dbReference type="Gene3D" id="3.40.640.10">
    <property type="entry name" value="Type I PLP-dependent aspartate aminotransferase-like (Major domain)"/>
    <property type="match status" value="1"/>
</dbReference>
<keyword evidence="4" id="KW-1185">Reference proteome</keyword>
<evidence type="ECO:0000256" key="1">
    <source>
        <dbReference type="SAM" id="MobiDB-lite"/>
    </source>
</evidence>
<name>A0AAD4MDW0_9BILA</name>
<dbReference type="GO" id="GO:0030170">
    <property type="term" value="F:pyridoxal phosphate binding"/>
    <property type="evidence" value="ECO:0007669"/>
    <property type="project" value="InterPro"/>
</dbReference>
<accession>A0AAD4MDW0</accession>
<dbReference type="AlphaFoldDB" id="A0AAD4MDW0"/>
<dbReference type="Pfam" id="PF00155">
    <property type="entry name" value="Aminotran_1_2"/>
    <property type="match status" value="1"/>
</dbReference>
<dbReference type="InterPro" id="IPR015424">
    <property type="entry name" value="PyrdxlP-dep_Trfase"/>
</dbReference>
<evidence type="ECO:0000313" key="3">
    <source>
        <dbReference type="EMBL" id="KAI1690973.1"/>
    </source>
</evidence>
<evidence type="ECO:0000313" key="4">
    <source>
        <dbReference type="Proteomes" id="UP001201812"/>
    </source>
</evidence>
<proteinExistence type="predicted"/>